<sequence length="77" mass="8238">MPQRPNFKLSCPDCGEIYLHIPHGITNSTVIHCSMCGSTLGTWLQTAASFIADGGQNDGFGMRDTPIMGEAARDAPQ</sequence>
<protein>
    <submittedName>
        <fullName evidence="1">Putative nucleic acid-binding Zn ribbon protein</fullName>
    </submittedName>
</protein>
<evidence type="ECO:0000313" key="2">
    <source>
        <dbReference type="Proteomes" id="UP000554520"/>
    </source>
</evidence>
<dbReference type="EMBL" id="JACHXN010000003">
    <property type="protein sequence ID" value="MBB3144733.1"/>
    <property type="molecule type" value="Genomic_DNA"/>
</dbReference>
<accession>A0A839U458</accession>
<dbReference type="AlphaFoldDB" id="A0A839U458"/>
<organism evidence="1 2">
    <name type="scientific">Phyllobacterium trifolii</name>
    <dbReference type="NCBI Taxonomy" id="300193"/>
    <lineage>
        <taxon>Bacteria</taxon>
        <taxon>Pseudomonadati</taxon>
        <taxon>Pseudomonadota</taxon>
        <taxon>Alphaproteobacteria</taxon>
        <taxon>Hyphomicrobiales</taxon>
        <taxon>Phyllobacteriaceae</taxon>
        <taxon>Phyllobacterium</taxon>
    </lineage>
</organism>
<reference evidence="1 2" key="1">
    <citation type="submission" date="2020-08" db="EMBL/GenBank/DDBJ databases">
        <title>Genomic Encyclopedia of Type Strains, Phase III (KMG-III): the genomes of soil and plant-associated and newly described type strains.</title>
        <authorList>
            <person name="Whitman W."/>
        </authorList>
    </citation>
    <scope>NUCLEOTIDE SEQUENCE [LARGE SCALE GENOMIC DNA]</scope>
    <source>
        <strain evidence="1 2">CECT 7015</strain>
    </source>
</reference>
<name>A0A839U458_9HYPH</name>
<proteinExistence type="predicted"/>
<dbReference type="Proteomes" id="UP000554520">
    <property type="component" value="Unassembled WGS sequence"/>
</dbReference>
<comment type="caution">
    <text evidence="1">The sequence shown here is derived from an EMBL/GenBank/DDBJ whole genome shotgun (WGS) entry which is preliminary data.</text>
</comment>
<dbReference type="RefSeq" id="WP_112551889.1">
    <property type="nucleotide sequence ID" value="NZ_JACHXN010000003.1"/>
</dbReference>
<evidence type="ECO:0000313" key="1">
    <source>
        <dbReference type="EMBL" id="MBB3144733.1"/>
    </source>
</evidence>
<gene>
    <name evidence="1" type="ORF">FHS21_001134</name>
</gene>
<keyword evidence="2" id="KW-1185">Reference proteome</keyword>